<gene>
    <name evidence="2" type="ORF">HDK90DRAFT_462379</name>
</gene>
<protein>
    <submittedName>
        <fullName evidence="2">Uncharacterized protein</fullName>
    </submittedName>
</protein>
<feature type="compositionally biased region" description="Basic and acidic residues" evidence="1">
    <location>
        <begin position="322"/>
        <end position="333"/>
    </location>
</feature>
<dbReference type="Proteomes" id="UP001492380">
    <property type="component" value="Unassembled WGS sequence"/>
</dbReference>
<comment type="caution">
    <text evidence="2">The sequence shown here is derived from an EMBL/GenBank/DDBJ whole genome shotgun (WGS) entry which is preliminary data.</text>
</comment>
<reference evidence="2 3" key="1">
    <citation type="submission" date="2024-04" db="EMBL/GenBank/DDBJ databases">
        <title>Phyllosticta paracitricarpa is synonymous to the EU quarantine fungus P. citricarpa based on phylogenomic analyses.</title>
        <authorList>
            <consortium name="Lawrence Berkeley National Laboratory"/>
            <person name="Van Ingen-Buijs V.A."/>
            <person name="Van Westerhoven A.C."/>
            <person name="Haridas S."/>
            <person name="Skiadas P."/>
            <person name="Martin F."/>
            <person name="Groenewald J.Z."/>
            <person name="Crous P.W."/>
            <person name="Seidl M.F."/>
        </authorList>
    </citation>
    <scope>NUCLEOTIDE SEQUENCE [LARGE SCALE GENOMIC DNA]</scope>
    <source>
        <strain evidence="2 3">CBS 123374</strain>
    </source>
</reference>
<feature type="region of interest" description="Disordered" evidence="1">
    <location>
        <begin position="317"/>
        <end position="355"/>
    </location>
</feature>
<accession>A0ABR1YXJ3</accession>
<name>A0ABR1YXJ3_9PEZI</name>
<evidence type="ECO:0000256" key="1">
    <source>
        <dbReference type="SAM" id="MobiDB-lite"/>
    </source>
</evidence>
<proteinExistence type="predicted"/>
<keyword evidence="3" id="KW-1185">Reference proteome</keyword>
<sequence length="355" mass="40772">MANYHGSSTRQLMRWLKSTTGSPRDVEHYRASFGAPSLEDAAIRCVLRNLDSIDHTHLSCVPWPLRKRIWAEVKRLRLDSLKTWKMFALAFAQEHDTFREHKKMSLEYFLSPMTIDFIFKQVTAPNFEWMVHLILEDAAPNRADWCNIKQVSNLASLQIYKTSRPMSVHWPYEASLDDRVVKSWATASQEEGAFSKLSSICFKDCQLITSRALQFLADLPALQLCHFVNCAVDCKDARQYWHRLGHFRYLDDLYADPLNKISFSRLQYPSNRDSVSTAVSIKPEIDSVPALTLYDRISSSIQSDNHKRISLLRKAEQQNAPKVEKAADEEPAPKKRKVRASKEQSIGDMLGDMGC</sequence>
<evidence type="ECO:0000313" key="3">
    <source>
        <dbReference type="Proteomes" id="UP001492380"/>
    </source>
</evidence>
<organism evidence="2 3">
    <name type="scientific">Phyllosticta capitalensis</name>
    <dbReference type="NCBI Taxonomy" id="121624"/>
    <lineage>
        <taxon>Eukaryota</taxon>
        <taxon>Fungi</taxon>
        <taxon>Dikarya</taxon>
        <taxon>Ascomycota</taxon>
        <taxon>Pezizomycotina</taxon>
        <taxon>Dothideomycetes</taxon>
        <taxon>Dothideomycetes incertae sedis</taxon>
        <taxon>Botryosphaeriales</taxon>
        <taxon>Phyllostictaceae</taxon>
        <taxon>Phyllosticta</taxon>
    </lineage>
</organism>
<dbReference type="EMBL" id="JBBWRZ010000002">
    <property type="protein sequence ID" value="KAK8243441.1"/>
    <property type="molecule type" value="Genomic_DNA"/>
</dbReference>
<evidence type="ECO:0000313" key="2">
    <source>
        <dbReference type="EMBL" id="KAK8243441.1"/>
    </source>
</evidence>